<evidence type="ECO:0000313" key="2">
    <source>
        <dbReference type="Proteomes" id="UP000828941"/>
    </source>
</evidence>
<proteinExistence type="predicted"/>
<name>A0ACB9MYY5_BAUVA</name>
<evidence type="ECO:0000313" key="1">
    <source>
        <dbReference type="EMBL" id="KAI4329196.1"/>
    </source>
</evidence>
<dbReference type="Proteomes" id="UP000828941">
    <property type="component" value="Chromosome 8"/>
</dbReference>
<sequence>MEGTVFALFQVRGSLWKESMRYDQLRDVVAKRKPAWEYLQEVYVLNPKQNLYGLGFDPYKNAPEFREKEITCVWMWSLHYCEARDDATHGQHQRQIYGVEPAESNVLNGGKPGPHLKFLSQVSSEDGKKQSIYNKDHGLKC</sequence>
<protein>
    <submittedName>
        <fullName evidence="1">Uncharacterized protein</fullName>
    </submittedName>
</protein>
<comment type="caution">
    <text evidence="1">The sequence shown here is derived from an EMBL/GenBank/DDBJ whole genome shotgun (WGS) entry which is preliminary data.</text>
</comment>
<gene>
    <name evidence="1" type="ORF">L6164_021486</name>
</gene>
<dbReference type="EMBL" id="CM039433">
    <property type="protein sequence ID" value="KAI4329196.1"/>
    <property type="molecule type" value="Genomic_DNA"/>
</dbReference>
<accession>A0ACB9MYY5</accession>
<organism evidence="1 2">
    <name type="scientific">Bauhinia variegata</name>
    <name type="common">Purple orchid tree</name>
    <name type="synonym">Phanera variegata</name>
    <dbReference type="NCBI Taxonomy" id="167791"/>
    <lineage>
        <taxon>Eukaryota</taxon>
        <taxon>Viridiplantae</taxon>
        <taxon>Streptophyta</taxon>
        <taxon>Embryophyta</taxon>
        <taxon>Tracheophyta</taxon>
        <taxon>Spermatophyta</taxon>
        <taxon>Magnoliopsida</taxon>
        <taxon>eudicotyledons</taxon>
        <taxon>Gunneridae</taxon>
        <taxon>Pentapetalae</taxon>
        <taxon>rosids</taxon>
        <taxon>fabids</taxon>
        <taxon>Fabales</taxon>
        <taxon>Fabaceae</taxon>
        <taxon>Cercidoideae</taxon>
        <taxon>Cercideae</taxon>
        <taxon>Bauhiniinae</taxon>
        <taxon>Bauhinia</taxon>
    </lineage>
</organism>
<reference evidence="1 2" key="1">
    <citation type="journal article" date="2022" name="DNA Res.">
        <title>Chromosomal-level genome assembly of the orchid tree Bauhinia variegata (Leguminosae; Cercidoideae) supports the allotetraploid origin hypothesis of Bauhinia.</title>
        <authorList>
            <person name="Zhong Y."/>
            <person name="Chen Y."/>
            <person name="Zheng D."/>
            <person name="Pang J."/>
            <person name="Liu Y."/>
            <person name="Luo S."/>
            <person name="Meng S."/>
            <person name="Qian L."/>
            <person name="Wei D."/>
            <person name="Dai S."/>
            <person name="Zhou R."/>
        </authorList>
    </citation>
    <scope>NUCLEOTIDE SEQUENCE [LARGE SCALE GENOMIC DNA]</scope>
    <source>
        <strain evidence="1">BV-YZ2020</strain>
    </source>
</reference>
<keyword evidence="2" id="KW-1185">Reference proteome</keyword>